<sequence length="693" mass="78506">MKSELLKIKCLTVSFMLVLVSTLFFSSCKTSNPDAKIDLTTGWTYTLDENAKPEDYVAFDNSILGNLETLVPEQYGFIWLKKTFTIPESLKNQNLGVYFGRISIADETYVNGAFIGGEGTCPPNEFSAWNTARFYTIPEAILNSGSNEILVKIWVDAEGSIVSNPFISTIPVARKAASREAFWNSKINLIFAFIMVVIACYHLMLYFKNRNEKENLMFALINLLSALYLSVFFYGELSFAFGTHVSFLVFQKIFSNSMPFFICYMVISFIISFVHSSEKKGVKYIRLGFLIIPVVIVLFAQDYRVLRAMRWTFMMLIPPMIYLICIIIRALVKKEKDAVTLLFGFSPLLGTFLIDIIVHNILKNYSFPYITSIGWQLVIVSLLFILANRFVKSRRQVEELNRTLENKVEARTRELSLSNSKLSEANSQLELTNNQLTEAKKKADRDLKLAANVQNSFFNPSLPNFKNWDVVYKFKPAAGVSGDFYDFFHNGTDLQGVGLFDVSGHGIASGLVTMLAKTVIDRKFRECANLPFSRVVSEIDRQITEDKGDIENYLTGVLLRIEGNQVELINAGHPKVFIRTAKNGRCYPVEPKETSEKNGIIGFGDIKQEFRAVKFKMQKGDSIILYTDCLNESVNKNGEQFTEERIAAALEDAGIGSAKSKLDYVLNRFYKFTEGSEIKDDLTVIVLQYNPQN</sequence>
<dbReference type="InterPro" id="IPR001932">
    <property type="entry name" value="PPM-type_phosphatase-like_dom"/>
</dbReference>
<feature type="signal peptide" evidence="4">
    <location>
        <begin position="1"/>
        <end position="26"/>
    </location>
</feature>
<evidence type="ECO:0000313" key="6">
    <source>
        <dbReference type="EMBL" id="SFI69611.1"/>
    </source>
</evidence>
<evidence type="ECO:0000256" key="2">
    <source>
        <dbReference type="SAM" id="Coils"/>
    </source>
</evidence>
<dbReference type="Pfam" id="PF07695">
    <property type="entry name" value="7TMR-DISM_7TM"/>
    <property type="match status" value="1"/>
</dbReference>
<dbReference type="GO" id="GO:0016791">
    <property type="term" value="F:phosphatase activity"/>
    <property type="evidence" value="ECO:0007669"/>
    <property type="project" value="TreeGrafter"/>
</dbReference>
<proteinExistence type="predicted"/>
<keyword evidence="3" id="KW-0812">Transmembrane</keyword>
<keyword evidence="1" id="KW-0378">Hydrolase</keyword>
<protein>
    <submittedName>
        <fullName evidence="6">Serine phosphatase RsbU, regulator of sigma subunit</fullName>
    </submittedName>
</protein>
<dbReference type="OrthoDB" id="353740at2"/>
<keyword evidence="7" id="KW-1185">Reference proteome</keyword>
<dbReference type="SMART" id="SM00331">
    <property type="entry name" value="PP2C_SIG"/>
    <property type="match status" value="1"/>
</dbReference>
<evidence type="ECO:0000256" key="4">
    <source>
        <dbReference type="SAM" id="SignalP"/>
    </source>
</evidence>
<dbReference type="EMBL" id="FORI01000004">
    <property type="protein sequence ID" value="SFI69611.1"/>
    <property type="molecule type" value="Genomic_DNA"/>
</dbReference>
<feature type="transmembrane region" description="Helical" evidence="3">
    <location>
        <begin position="253"/>
        <end position="272"/>
    </location>
</feature>
<dbReference type="PANTHER" id="PTHR43156:SF9">
    <property type="entry name" value="HAMP DOMAIN-CONTAINING PROTEIN"/>
    <property type="match status" value="1"/>
</dbReference>
<dbReference type="AlphaFoldDB" id="A0A1I3KAT3"/>
<feature type="transmembrane region" description="Helical" evidence="3">
    <location>
        <begin position="367"/>
        <end position="387"/>
    </location>
</feature>
<name>A0A1I3KAT3_9SPIR</name>
<feature type="domain" description="PPM-type phosphatase" evidence="5">
    <location>
        <begin position="465"/>
        <end position="689"/>
    </location>
</feature>
<feature type="transmembrane region" description="Helical" evidence="3">
    <location>
        <begin position="187"/>
        <end position="207"/>
    </location>
</feature>
<keyword evidence="4" id="KW-0732">Signal</keyword>
<keyword evidence="3" id="KW-1133">Transmembrane helix</keyword>
<accession>A0A1I3KAT3</accession>
<dbReference type="RefSeq" id="WP_074931282.1">
    <property type="nucleotide sequence ID" value="NZ_FORI01000004.1"/>
</dbReference>
<dbReference type="InterPro" id="IPR011623">
    <property type="entry name" value="7TMR_DISM_rcpt_extracell_dom1"/>
</dbReference>
<feature type="transmembrane region" description="Helical" evidence="3">
    <location>
        <begin position="313"/>
        <end position="332"/>
    </location>
</feature>
<feature type="coiled-coil region" evidence="2">
    <location>
        <begin position="394"/>
        <end position="446"/>
    </location>
</feature>
<dbReference type="Pfam" id="PF07228">
    <property type="entry name" value="SpoIIE"/>
    <property type="match status" value="1"/>
</dbReference>
<feature type="transmembrane region" description="Helical" evidence="3">
    <location>
        <begin position="284"/>
        <end position="301"/>
    </location>
</feature>
<evidence type="ECO:0000256" key="3">
    <source>
        <dbReference type="SAM" id="Phobius"/>
    </source>
</evidence>
<dbReference type="Proteomes" id="UP000182737">
    <property type="component" value="Unassembled WGS sequence"/>
</dbReference>
<dbReference type="Gene3D" id="3.60.40.10">
    <property type="entry name" value="PPM-type phosphatase domain"/>
    <property type="match status" value="1"/>
</dbReference>
<dbReference type="SUPFAM" id="SSF49785">
    <property type="entry name" value="Galactose-binding domain-like"/>
    <property type="match status" value="1"/>
</dbReference>
<evidence type="ECO:0000259" key="5">
    <source>
        <dbReference type="SMART" id="SM00331"/>
    </source>
</evidence>
<feature type="chain" id="PRO_5010256885" evidence="4">
    <location>
        <begin position="27"/>
        <end position="693"/>
    </location>
</feature>
<dbReference type="InterPro" id="IPR036457">
    <property type="entry name" value="PPM-type-like_dom_sf"/>
</dbReference>
<feature type="transmembrane region" description="Helical" evidence="3">
    <location>
        <begin position="339"/>
        <end position="361"/>
    </location>
</feature>
<dbReference type="InterPro" id="IPR052016">
    <property type="entry name" value="Bact_Sigma-Reg"/>
</dbReference>
<dbReference type="PROSITE" id="PS51257">
    <property type="entry name" value="PROKAR_LIPOPROTEIN"/>
    <property type="match status" value="1"/>
</dbReference>
<evidence type="ECO:0000313" key="7">
    <source>
        <dbReference type="Proteomes" id="UP000182737"/>
    </source>
</evidence>
<feature type="transmembrane region" description="Helical" evidence="3">
    <location>
        <begin position="219"/>
        <end position="241"/>
    </location>
</feature>
<reference evidence="7" key="1">
    <citation type="submission" date="2016-10" db="EMBL/GenBank/DDBJ databases">
        <authorList>
            <person name="Varghese N."/>
            <person name="Submissions S."/>
        </authorList>
    </citation>
    <scope>NUCLEOTIDE SEQUENCE [LARGE SCALE GENOMIC DNA]</scope>
    <source>
        <strain evidence="7">XBD1002</strain>
    </source>
</reference>
<keyword evidence="3" id="KW-0472">Membrane</keyword>
<evidence type="ECO:0000256" key="1">
    <source>
        <dbReference type="ARBA" id="ARBA00022801"/>
    </source>
</evidence>
<gene>
    <name evidence="6" type="ORF">SAMN04487775_104179</name>
</gene>
<dbReference type="InterPro" id="IPR008979">
    <property type="entry name" value="Galactose-bd-like_sf"/>
</dbReference>
<dbReference type="SUPFAM" id="SSF81606">
    <property type="entry name" value="PP2C-like"/>
    <property type="match status" value="1"/>
</dbReference>
<dbReference type="Gene3D" id="2.60.120.260">
    <property type="entry name" value="Galactose-binding domain-like"/>
    <property type="match status" value="1"/>
</dbReference>
<keyword evidence="2" id="KW-0175">Coiled coil</keyword>
<dbReference type="PANTHER" id="PTHR43156">
    <property type="entry name" value="STAGE II SPORULATION PROTEIN E-RELATED"/>
    <property type="match status" value="1"/>
</dbReference>
<organism evidence="6 7">
    <name type="scientific">Treponema bryantii</name>
    <dbReference type="NCBI Taxonomy" id="163"/>
    <lineage>
        <taxon>Bacteria</taxon>
        <taxon>Pseudomonadati</taxon>
        <taxon>Spirochaetota</taxon>
        <taxon>Spirochaetia</taxon>
        <taxon>Spirochaetales</taxon>
        <taxon>Treponemataceae</taxon>
        <taxon>Treponema</taxon>
    </lineage>
</organism>